<dbReference type="PROSITE" id="PS00330">
    <property type="entry name" value="HEMOLYSIN_CALCIUM"/>
    <property type="match status" value="5"/>
</dbReference>
<dbReference type="InterPro" id="IPR018511">
    <property type="entry name" value="Hemolysin-typ_Ca-bd_CS"/>
</dbReference>
<accession>A0A2P7QK63</accession>
<dbReference type="InterPro" id="IPR050557">
    <property type="entry name" value="RTX_toxin/Mannuronan_C5-epim"/>
</dbReference>
<dbReference type="InterPro" id="IPR001343">
    <property type="entry name" value="Hemolysn_Ca-bd"/>
</dbReference>
<dbReference type="Pfam" id="PF00353">
    <property type="entry name" value="HemolysinCabind"/>
    <property type="match status" value="8"/>
</dbReference>
<dbReference type="InterPro" id="IPR011049">
    <property type="entry name" value="Serralysin-like_metalloprot_C"/>
</dbReference>
<name>A0A2P7QK63_9SPHN</name>
<dbReference type="Proteomes" id="UP000241167">
    <property type="component" value="Unassembled WGS sequence"/>
</dbReference>
<dbReference type="PANTHER" id="PTHR38340">
    <property type="entry name" value="S-LAYER PROTEIN"/>
    <property type="match status" value="1"/>
</dbReference>
<dbReference type="EMBL" id="PXYI01000006">
    <property type="protein sequence ID" value="PSJ38358.1"/>
    <property type="molecule type" value="Genomic_DNA"/>
</dbReference>
<organism evidence="4 5">
    <name type="scientific">Allosphingosinicella deserti</name>
    <dbReference type="NCBI Taxonomy" id="2116704"/>
    <lineage>
        <taxon>Bacteria</taxon>
        <taxon>Pseudomonadati</taxon>
        <taxon>Pseudomonadota</taxon>
        <taxon>Alphaproteobacteria</taxon>
        <taxon>Sphingomonadales</taxon>
        <taxon>Sphingomonadaceae</taxon>
        <taxon>Allosphingosinicella</taxon>
    </lineage>
</organism>
<dbReference type="Gene3D" id="2.150.10.10">
    <property type="entry name" value="Serralysin-like metalloprotease, C-terminal"/>
    <property type="match status" value="6"/>
</dbReference>
<sequence length="1175" mass="120086">MSAGQQSRRASNLFATKEADTAALVALATQINGGSTDDVLKGTAGDDLIEALGGQDRADGGGGNDVVRGGAGHDRLYGEAGADTLEGGEGIDQLHGGADNDLLIGGTGNDTLYGGDGNDRLEGGSGASNWLEGGLGDDVVLGGDGVDIVWIREAGSDTVSTGAGKDQVNYSADVAGGDRQVIDTGNDEDRVQIESRGTTTFQIATGAGNDLVRITRLAAAADIGLGTGTDVVEIKAGGLAPGAVITFADFQPGADGDRIDWIDFLGGALASWDRQTNPFGAGFLRLRQAGADAVLDIDYDGAGAASSYQPLFIFKNANAADFRSPNFGGFRADGSEHPAFAKTGTDAAEIVQGTAGHDVIDGAGGNDTVNGGTGNDLLRGGAGIDRIDGEIGDDVVEGGDGDDSLRGGRGNDVVRGQAGHDFLYADFGADELDGGAGSDWFLVQSGDTLTKTVRGGAGEDRITIEGANGGDFVIDGGGENDWISLAGLRGTADVTLGAGSDVLVLDPTAPELIAGKGHIVVRDFQVGAGGDRLEFVSFLTAAAPTWDGSNPFASGYARLVQSGAETLLQIDADGGGDSFRTIVTFQGRSASSFSSTNLDGFSPSGAVPAGATLTGTEADDTLQGGRGNDLIYGLGGNDILNGDFGDDEIHGGSGFNRLSGGAGADRLLGGADVDIIDGGSGHDFLDGGAGDDTLRDDAGSDRIVGGTGNDRIEVRRSGGAGDTIRIEGGDGNDTITFHIDGSEGTVLTADGGAGADIFRTNAITGDAVLTLGSGRDRIIVGGYVPYGERAPVTLTVKDFNRAEGDSFDLTHYDPVFNDPRFGDLWAFIGGRARLVQTGEDTRIEFLRSPDADVLVWDPILILENVDALDLVYTYMYDASPVWGSALNDTIVAESGPTNIFIMSLGGDDNVSGLGFYNRFYFGAAYTDADTIVGGSEYGGDRLSLQGNYGSDAPLVLGGANIQSIEELQLLSGSSRVYYDRPPAGTVYTYNLKLLDSMAGPPDLYDQDENFIVDASTLAAGEAAIVDASAETSARYVMRGGAGDDRLIGGLGSDEIRGGGGADQLFGGSNFDTYVYTATSDSTAAARDLIGGFAGDLIDLSEIDADGNAANSNSAFRFIGAAAFSGSAGELRVTAADGTPNGWLVEGDTNGDGAGDLSILVVTSPEYQISAADFWF</sequence>
<evidence type="ECO:0000313" key="4">
    <source>
        <dbReference type="EMBL" id="PSJ38358.1"/>
    </source>
</evidence>
<dbReference type="SUPFAM" id="SSF51120">
    <property type="entry name" value="beta-Roll"/>
    <property type="match status" value="6"/>
</dbReference>
<keyword evidence="2" id="KW-0964">Secreted</keyword>
<evidence type="ECO:0000256" key="1">
    <source>
        <dbReference type="ARBA" id="ARBA00004613"/>
    </source>
</evidence>
<feature type="region of interest" description="Disordered" evidence="3">
    <location>
        <begin position="53"/>
        <end position="93"/>
    </location>
</feature>
<evidence type="ECO:0000313" key="5">
    <source>
        <dbReference type="Proteomes" id="UP000241167"/>
    </source>
</evidence>
<keyword evidence="5" id="KW-1185">Reference proteome</keyword>
<evidence type="ECO:0000256" key="3">
    <source>
        <dbReference type="SAM" id="MobiDB-lite"/>
    </source>
</evidence>
<dbReference type="AlphaFoldDB" id="A0A2P7QK63"/>
<gene>
    <name evidence="4" type="ORF">C7I55_18060</name>
</gene>
<dbReference type="PANTHER" id="PTHR38340:SF1">
    <property type="entry name" value="S-LAYER PROTEIN"/>
    <property type="match status" value="1"/>
</dbReference>
<evidence type="ECO:0008006" key="6">
    <source>
        <dbReference type="Google" id="ProtNLM"/>
    </source>
</evidence>
<dbReference type="RefSeq" id="WP_106514425.1">
    <property type="nucleotide sequence ID" value="NZ_PXYI01000006.1"/>
</dbReference>
<protein>
    <recommendedName>
        <fullName evidence="6">Calcium-binding protein</fullName>
    </recommendedName>
</protein>
<dbReference type="Gene3D" id="2.160.20.160">
    <property type="match status" value="1"/>
</dbReference>
<comment type="caution">
    <text evidence="4">The sequence shown here is derived from an EMBL/GenBank/DDBJ whole genome shotgun (WGS) entry which is preliminary data.</text>
</comment>
<evidence type="ECO:0000256" key="2">
    <source>
        <dbReference type="ARBA" id="ARBA00022525"/>
    </source>
</evidence>
<dbReference type="PRINTS" id="PR00313">
    <property type="entry name" value="CABNDNGRPT"/>
</dbReference>
<dbReference type="OrthoDB" id="7586325at2"/>
<reference evidence="4 5" key="1">
    <citation type="submission" date="2018-03" db="EMBL/GenBank/DDBJ databases">
        <title>The draft genome of Sphingosinicella sp. GL-C-18.</title>
        <authorList>
            <person name="Liu L."/>
            <person name="Li L."/>
            <person name="Liang L."/>
            <person name="Zhang X."/>
            <person name="Wang T."/>
        </authorList>
    </citation>
    <scope>NUCLEOTIDE SEQUENCE [LARGE SCALE GENOMIC DNA]</scope>
    <source>
        <strain evidence="4 5">GL-C-18</strain>
    </source>
</reference>
<comment type="subcellular location">
    <subcellularLocation>
        <location evidence="1">Secreted</location>
    </subcellularLocation>
</comment>
<dbReference type="GO" id="GO:0005509">
    <property type="term" value="F:calcium ion binding"/>
    <property type="evidence" value="ECO:0007669"/>
    <property type="project" value="InterPro"/>
</dbReference>
<proteinExistence type="predicted"/>
<dbReference type="GO" id="GO:0005576">
    <property type="term" value="C:extracellular region"/>
    <property type="evidence" value="ECO:0007669"/>
    <property type="project" value="UniProtKB-SubCell"/>
</dbReference>